<evidence type="ECO:0000313" key="1">
    <source>
        <dbReference type="EMBL" id="PIW18080.1"/>
    </source>
</evidence>
<evidence type="ECO:0000313" key="2">
    <source>
        <dbReference type="Proteomes" id="UP000231019"/>
    </source>
</evidence>
<dbReference type="Proteomes" id="UP000231019">
    <property type="component" value="Unassembled WGS sequence"/>
</dbReference>
<protein>
    <recommendedName>
        <fullName evidence="3">Toxin HicA</fullName>
    </recommendedName>
</protein>
<organism evidence="1 2">
    <name type="scientific">bacterium (Candidatus Blackallbacteria) CG17_big_fil_post_rev_8_21_14_2_50_48_46</name>
    <dbReference type="NCBI Taxonomy" id="2014261"/>
    <lineage>
        <taxon>Bacteria</taxon>
        <taxon>Candidatus Blackallbacteria</taxon>
    </lineage>
</organism>
<evidence type="ECO:0008006" key="3">
    <source>
        <dbReference type="Google" id="ProtNLM"/>
    </source>
</evidence>
<proteinExistence type="predicted"/>
<comment type="caution">
    <text evidence="1">The sequence shown here is derived from an EMBL/GenBank/DDBJ whole genome shotgun (WGS) entry which is preliminary data.</text>
</comment>
<name>A0A2M7G7L5_9BACT</name>
<sequence>MSQPIFQQLQHGQELSFNEVQRLIGQLGFRQVSLSRLHFIYAHDKVRELLSLQNADGKVKSWQLRQILYLVQKYQLEEV</sequence>
<dbReference type="EMBL" id="PFFQ01000014">
    <property type="protein sequence ID" value="PIW18080.1"/>
    <property type="molecule type" value="Genomic_DNA"/>
</dbReference>
<reference evidence="1 2" key="1">
    <citation type="submission" date="2017-09" db="EMBL/GenBank/DDBJ databases">
        <title>Depth-based differentiation of microbial function through sediment-hosted aquifers and enrichment of novel symbionts in the deep terrestrial subsurface.</title>
        <authorList>
            <person name="Probst A.J."/>
            <person name="Ladd B."/>
            <person name="Jarett J.K."/>
            <person name="Geller-Mcgrath D.E."/>
            <person name="Sieber C.M."/>
            <person name="Emerson J.B."/>
            <person name="Anantharaman K."/>
            <person name="Thomas B.C."/>
            <person name="Malmstrom R."/>
            <person name="Stieglmeier M."/>
            <person name="Klingl A."/>
            <person name="Woyke T."/>
            <person name="Ryan C.M."/>
            <person name="Banfield J.F."/>
        </authorList>
    </citation>
    <scope>NUCLEOTIDE SEQUENCE [LARGE SCALE GENOMIC DNA]</scope>
    <source>
        <strain evidence="1">CG17_big_fil_post_rev_8_21_14_2_50_48_46</strain>
    </source>
</reference>
<dbReference type="AlphaFoldDB" id="A0A2M7G7L5"/>
<accession>A0A2M7G7L5</accession>
<gene>
    <name evidence="1" type="ORF">COW36_05995</name>
</gene>